<keyword evidence="3" id="KW-1185">Reference proteome</keyword>
<keyword evidence="1" id="KW-0812">Transmembrane</keyword>
<accession>A0ABW3HC38</accession>
<keyword evidence="1" id="KW-0472">Membrane</keyword>
<comment type="caution">
    <text evidence="2">The sequence shown here is derived from an EMBL/GenBank/DDBJ whole genome shotgun (WGS) entry which is preliminary data.</text>
</comment>
<name>A0ABW3HC38_9SPHN</name>
<feature type="transmembrane region" description="Helical" evidence="1">
    <location>
        <begin position="37"/>
        <end position="54"/>
    </location>
</feature>
<sequence>MSNAAIVYPPAIVTPGTTWLQESKLWLIQHVGLEKDALHIYVALLLLFGSAWLFRWRLSGWKPAAIVLAAALAGEAWDIRDGLMTSVPLAVSLPFSVHDLWNTMFWPVAILLLARYTPLFGERAGPDELNQNG</sequence>
<dbReference type="RefSeq" id="WP_264946654.1">
    <property type="nucleotide sequence ID" value="NZ_JAPDRA010000018.1"/>
</dbReference>
<gene>
    <name evidence="2" type="ORF">ACFQ1E_20665</name>
</gene>
<evidence type="ECO:0008006" key="4">
    <source>
        <dbReference type="Google" id="ProtNLM"/>
    </source>
</evidence>
<proteinExistence type="predicted"/>
<reference evidence="3" key="1">
    <citation type="journal article" date="2019" name="Int. J. Syst. Evol. Microbiol.">
        <title>The Global Catalogue of Microorganisms (GCM) 10K type strain sequencing project: providing services to taxonomists for standard genome sequencing and annotation.</title>
        <authorList>
            <consortium name="The Broad Institute Genomics Platform"/>
            <consortium name="The Broad Institute Genome Sequencing Center for Infectious Disease"/>
            <person name="Wu L."/>
            <person name="Ma J."/>
        </authorList>
    </citation>
    <scope>NUCLEOTIDE SEQUENCE [LARGE SCALE GENOMIC DNA]</scope>
    <source>
        <strain evidence="3">CCUG 62982</strain>
    </source>
</reference>
<dbReference type="EMBL" id="JBHTJG010000018">
    <property type="protein sequence ID" value="MFD0948762.1"/>
    <property type="molecule type" value="Genomic_DNA"/>
</dbReference>
<protein>
    <recommendedName>
        <fullName evidence="4">Lipoprotein signal peptidase</fullName>
    </recommendedName>
</protein>
<evidence type="ECO:0000313" key="3">
    <source>
        <dbReference type="Proteomes" id="UP001596977"/>
    </source>
</evidence>
<evidence type="ECO:0000256" key="1">
    <source>
        <dbReference type="SAM" id="Phobius"/>
    </source>
</evidence>
<organism evidence="2 3">
    <name type="scientific">Sphingomonas canadensis</name>
    <dbReference type="NCBI Taxonomy" id="1219257"/>
    <lineage>
        <taxon>Bacteria</taxon>
        <taxon>Pseudomonadati</taxon>
        <taxon>Pseudomonadota</taxon>
        <taxon>Alphaproteobacteria</taxon>
        <taxon>Sphingomonadales</taxon>
        <taxon>Sphingomonadaceae</taxon>
        <taxon>Sphingomonas</taxon>
    </lineage>
</organism>
<keyword evidence="1" id="KW-1133">Transmembrane helix</keyword>
<evidence type="ECO:0000313" key="2">
    <source>
        <dbReference type="EMBL" id="MFD0948762.1"/>
    </source>
</evidence>
<dbReference type="Proteomes" id="UP001596977">
    <property type="component" value="Unassembled WGS sequence"/>
</dbReference>